<feature type="domain" description="GH16" evidence="3">
    <location>
        <begin position="13"/>
        <end position="236"/>
    </location>
</feature>
<dbReference type="EMBL" id="JACMSC010000003">
    <property type="protein sequence ID" value="KAG6530606.1"/>
    <property type="molecule type" value="Genomic_DNA"/>
</dbReference>
<dbReference type="GO" id="GO:0004553">
    <property type="term" value="F:hydrolase activity, hydrolyzing O-glycosyl compounds"/>
    <property type="evidence" value="ECO:0007669"/>
    <property type="project" value="InterPro"/>
</dbReference>
<keyword evidence="2" id="KW-0326">Glycosidase</keyword>
<keyword evidence="5" id="KW-1185">Reference proteome</keyword>
<dbReference type="InterPro" id="IPR000757">
    <property type="entry name" value="Beta-glucanase-like"/>
</dbReference>
<accession>A0A8J5HRE9</accession>
<evidence type="ECO:0000256" key="1">
    <source>
        <dbReference type="ARBA" id="ARBA00022801"/>
    </source>
</evidence>
<dbReference type="Pfam" id="PF00722">
    <property type="entry name" value="Glyco_hydro_16"/>
    <property type="match status" value="1"/>
</dbReference>
<dbReference type="Proteomes" id="UP000734854">
    <property type="component" value="Unassembled WGS sequence"/>
</dbReference>
<dbReference type="GO" id="GO:0005975">
    <property type="term" value="P:carbohydrate metabolic process"/>
    <property type="evidence" value="ECO:0007669"/>
    <property type="project" value="InterPro"/>
</dbReference>
<proteinExistence type="predicted"/>
<reference evidence="4 5" key="1">
    <citation type="submission" date="2020-08" db="EMBL/GenBank/DDBJ databases">
        <title>Plant Genome Project.</title>
        <authorList>
            <person name="Zhang R.-G."/>
        </authorList>
    </citation>
    <scope>NUCLEOTIDE SEQUENCE [LARGE SCALE GENOMIC DNA]</scope>
    <source>
        <tissue evidence="4">Rhizome</tissue>
    </source>
</reference>
<name>A0A8J5HRE9_ZINOF</name>
<keyword evidence="1" id="KW-0378">Hydrolase</keyword>
<evidence type="ECO:0000259" key="3">
    <source>
        <dbReference type="PROSITE" id="PS51762"/>
    </source>
</evidence>
<dbReference type="PROSITE" id="PS51762">
    <property type="entry name" value="GH16_2"/>
    <property type="match status" value="1"/>
</dbReference>
<dbReference type="PANTHER" id="PTHR31062">
    <property type="entry name" value="XYLOGLUCAN ENDOTRANSGLUCOSYLASE/HYDROLASE PROTEIN 8-RELATED"/>
    <property type="match status" value="1"/>
</dbReference>
<evidence type="ECO:0000313" key="4">
    <source>
        <dbReference type="EMBL" id="KAG6530606.1"/>
    </source>
</evidence>
<evidence type="ECO:0000313" key="5">
    <source>
        <dbReference type="Proteomes" id="UP000734854"/>
    </source>
</evidence>
<dbReference type="Gene3D" id="2.60.120.200">
    <property type="match status" value="1"/>
</dbReference>
<dbReference type="AlphaFoldDB" id="A0A8J5HRE9"/>
<dbReference type="SUPFAM" id="SSF49899">
    <property type="entry name" value="Concanavalin A-like lectins/glucanases"/>
    <property type="match status" value="1"/>
</dbReference>
<evidence type="ECO:0000256" key="2">
    <source>
        <dbReference type="ARBA" id="ARBA00023295"/>
    </source>
</evidence>
<dbReference type="InterPro" id="IPR044791">
    <property type="entry name" value="Beta-glucanase/XTH"/>
</dbReference>
<sequence length="363" mass="40735">MNYLFSFIMSSYIYPSSNPLPSHTSIPALLTSKHSMASAQYSSFLLTALLAFVAGVSEINFLSDVEITWGRGKALNSDILQLTLDRASGSGFRSRQEFLFGRFDIRMKLAPGNSAGTVTTFYIDLEFLGNVSGQPYVLHTNVYARGTGDQEQQLYLRFDPKLDFHTYSVLWNPQEIVIYVDETPIRVFRNNECLGVPNPKSQPMRVYASIWDGDDWATRGGLDKTDWSKAPFIATYRELTADACLVGSYGCSANHRGWLKNHILLLNSMSKLDLCRISRGTEMGGGGRGGAREWKELCRYLVIRSCCCFSKIIFYVYDVLFLVFIHLDSATVNSGGPRDSMGIIARHSGKKSRGMMVKVEDYR</sequence>
<organism evidence="4 5">
    <name type="scientific">Zingiber officinale</name>
    <name type="common">Ginger</name>
    <name type="synonym">Amomum zingiber</name>
    <dbReference type="NCBI Taxonomy" id="94328"/>
    <lineage>
        <taxon>Eukaryota</taxon>
        <taxon>Viridiplantae</taxon>
        <taxon>Streptophyta</taxon>
        <taxon>Embryophyta</taxon>
        <taxon>Tracheophyta</taxon>
        <taxon>Spermatophyta</taxon>
        <taxon>Magnoliopsida</taxon>
        <taxon>Liliopsida</taxon>
        <taxon>Zingiberales</taxon>
        <taxon>Zingiberaceae</taxon>
        <taxon>Zingiber</taxon>
    </lineage>
</organism>
<comment type="caution">
    <text evidence="4">The sequence shown here is derived from an EMBL/GenBank/DDBJ whole genome shotgun (WGS) entry which is preliminary data.</text>
</comment>
<protein>
    <recommendedName>
        <fullName evidence="3">GH16 domain-containing protein</fullName>
    </recommendedName>
</protein>
<gene>
    <name evidence="4" type="ORF">ZIOFF_012847</name>
</gene>
<dbReference type="InterPro" id="IPR013320">
    <property type="entry name" value="ConA-like_dom_sf"/>
</dbReference>